<dbReference type="AlphaFoldDB" id="A0A1T5BBB4"/>
<sequence>MMKTFYSILYCSIRPNQDERITIGLFMADGVQCHFSYSVDKLNVIKDLLPDGGYQLVKSNLRAIEQLAASCQSDLLKVHKGQRFLSESYLEYLSVYANNLLAFSKPVPLNVALDENTFDKLFEKFVFTLPRQQERERDPVAHAKQRLVKSIGDRVNFDVELTDNDVAGLIVPSRVSFIGRNDVKVVGEMSDFGKALHALKLQVRAHLFLVDTIRRHEKGAKFFFVGDEPSKKLNDHHDIWQSLKNYKPIQWVPTDEVQQIEEYVAEHQVLPYFDIVE</sequence>
<dbReference type="RefSeq" id="WP_079716059.1">
    <property type="nucleotide sequence ID" value="NZ_FUYS01000003.1"/>
</dbReference>
<proteinExistence type="predicted"/>
<gene>
    <name evidence="1" type="ORF">SAMN05660226_01339</name>
</gene>
<dbReference type="OrthoDB" id="1093717at2"/>
<evidence type="ECO:0000313" key="1">
    <source>
        <dbReference type="EMBL" id="SKB44329.1"/>
    </source>
</evidence>
<name>A0A1T5BBB4_9SPHI</name>
<dbReference type="Proteomes" id="UP000190541">
    <property type="component" value="Unassembled WGS sequence"/>
</dbReference>
<evidence type="ECO:0008006" key="3">
    <source>
        <dbReference type="Google" id="ProtNLM"/>
    </source>
</evidence>
<protein>
    <recommendedName>
        <fullName evidence="3">DUF3037 domain-containing protein</fullName>
    </recommendedName>
</protein>
<reference evidence="1 2" key="1">
    <citation type="submission" date="2017-02" db="EMBL/GenBank/DDBJ databases">
        <authorList>
            <person name="Peterson S.W."/>
        </authorList>
    </citation>
    <scope>NUCLEOTIDE SEQUENCE [LARGE SCALE GENOMIC DNA]</scope>
    <source>
        <strain evidence="1 2">DSM 22899</strain>
    </source>
</reference>
<keyword evidence="2" id="KW-1185">Reference proteome</keyword>
<dbReference type="EMBL" id="FUYS01000003">
    <property type="protein sequence ID" value="SKB44329.1"/>
    <property type="molecule type" value="Genomic_DNA"/>
</dbReference>
<evidence type="ECO:0000313" key="2">
    <source>
        <dbReference type="Proteomes" id="UP000190541"/>
    </source>
</evidence>
<organism evidence="1 2">
    <name type="scientific">Parapedobacter luteus</name>
    <dbReference type="NCBI Taxonomy" id="623280"/>
    <lineage>
        <taxon>Bacteria</taxon>
        <taxon>Pseudomonadati</taxon>
        <taxon>Bacteroidota</taxon>
        <taxon>Sphingobacteriia</taxon>
        <taxon>Sphingobacteriales</taxon>
        <taxon>Sphingobacteriaceae</taxon>
        <taxon>Parapedobacter</taxon>
    </lineage>
</organism>
<accession>A0A1T5BBB4</accession>